<evidence type="ECO:0000313" key="3">
    <source>
        <dbReference type="Proteomes" id="UP000433050"/>
    </source>
</evidence>
<evidence type="ECO:0000313" key="2">
    <source>
        <dbReference type="EMBL" id="CAA0096909.1"/>
    </source>
</evidence>
<accession>A0A5S9P1D9</accession>
<dbReference type="AlphaFoldDB" id="A0A5S9P1D9"/>
<reference evidence="2 3" key="1">
    <citation type="submission" date="2019-12" db="EMBL/GenBank/DDBJ databases">
        <authorList>
            <person name="Reyes-Prieto M."/>
        </authorList>
    </citation>
    <scope>NUCLEOTIDE SEQUENCE [LARGE SCALE GENOMIC DNA]</scope>
    <source>
        <strain evidence="2">HF14-78462</strain>
    </source>
</reference>
<evidence type="ECO:0000256" key="1">
    <source>
        <dbReference type="SAM" id="MobiDB-lite"/>
    </source>
</evidence>
<keyword evidence="3" id="KW-1185">Reference proteome</keyword>
<sequence>MIAPETQGPAAVAATGGAKAKAQKAQKARRLGKSDLRKSKRNAPVSQVFLIGVYGGRERIGSIRQDGEYVFVAMDLDGVSLGRFRTLRAASRAIPGPGEVEIEGAYSPSLTAFRRGHYERFGEKWARTTIPEAGGQT</sequence>
<dbReference type="Proteomes" id="UP000433050">
    <property type="component" value="Unassembled WGS sequence"/>
</dbReference>
<proteinExistence type="predicted"/>
<gene>
    <name evidence="2" type="ORF">STARVERO_02073</name>
</gene>
<feature type="compositionally biased region" description="Low complexity" evidence="1">
    <location>
        <begin position="7"/>
        <end position="20"/>
    </location>
</feature>
<dbReference type="RefSeq" id="WP_159598799.1">
    <property type="nucleotide sequence ID" value="NZ_CACSAS010000001.1"/>
</dbReference>
<name>A0A5S9P1D9_9HYPH</name>
<protein>
    <submittedName>
        <fullName evidence="2">Uncharacterized protein</fullName>
    </submittedName>
</protein>
<feature type="compositionally biased region" description="Basic residues" evidence="1">
    <location>
        <begin position="21"/>
        <end position="31"/>
    </location>
</feature>
<organism evidence="2 3">
    <name type="scientific">Starkeya nomas</name>
    <dbReference type="NCBI Taxonomy" id="2666134"/>
    <lineage>
        <taxon>Bacteria</taxon>
        <taxon>Pseudomonadati</taxon>
        <taxon>Pseudomonadota</taxon>
        <taxon>Alphaproteobacteria</taxon>
        <taxon>Hyphomicrobiales</taxon>
        <taxon>Xanthobacteraceae</taxon>
        <taxon>Starkeya</taxon>
    </lineage>
</organism>
<dbReference type="EMBL" id="CACSAS010000001">
    <property type="protein sequence ID" value="CAA0096909.1"/>
    <property type="molecule type" value="Genomic_DNA"/>
</dbReference>
<feature type="region of interest" description="Disordered" evidence="1">
    <location>
        <begin position="1"/>
        <end position="40"/>
    </location>
</feature>